<dbReference type="GO" id="GO:0008168">
    <property type="term" value="F:methyltransferase activity"/>
    <property type="evidence" value="ECO:0007669"/>
    <property type="project" value="UniProtKB-KW"/>
</dbReference>
<dbReference type="PANTHER" id="PTHR43861">
    <property type="entry name" value="TRANS-ACONITATE 2-METHYLTRANSFERASE-RELATED"/>
    <property type="match status" value="1"/>
</dbReference>
<dbReference type="RefSeq" id="WP_204712231.1">
    <property type="nucleotide sequence ID" value="NZ_JBHSZV010000038.1"/>
</dbReference>
<dbReference type="InterPro" id="IPR041698">
    <property type="entry name" value="Methyltransf_25"/>
</dbReference>
<dbReference type="GO" id="GO:0032259">
    <property type="term" value="P:methylation"/>
    <property type="evidence" value="ECO:0007669"/>
    <property type="project" value="UniProtKB-KW"/>
</dbReference>
<comment type="function">
    <text evidence="4">Could be a S-adenosyl-L-methionine-dependent methyltransferase.</text>
</comment>
<keyword evidence="3 4" id="KW-0949">S-adenosyl-L-methionine</keyword>
<keyword evidence="7" id="KW-1185">Reference proteome</keyword>
<feature type="binding site" evidence="4">
    <location>
        <position position="53"/>
    </location>
    <ligand>
        <name>S-adenosyl-L-methionine</name>
        <dbReference type="ChEBI" id="CHEBI:59789"/>
    </ligand>
</feature>
<accession>A0ABW2ELB2</accession>
<dbReference type="Proteomes" id="UP001596410">
    <property type="component" value="Unassembled WGS sequence"/>
</dbReference>
<evidence type="ECO:0000256" key="4">
    <source>
        <dbReference type="HAMAP-Rule" id="MF_02100"/>
    </source>
</evidence>
<dbReference type="CDD" id="cd02440">
    <property type="entry name" value="AdoMet_MTases"/>
    <property type="match status" value="1"/>
</dbReference>
<comment type="caution">
    <text evidence="6">The sequence shown here is derived from an EMBL/GenBank/DDBJ whole genome shotgun (WGS) entry which is preliminary data.</text>
</comment>
<evidence type="ECO:0000313" key="7">
    <source>
        <dbReference type="Proteomes" id="UP001596410"/>
    </source>
</evidence>
<evidence type="ECO:0000256" key="1">
    <source>
        <dbReference type="ARBA" id="ARBA00022603"/>
    </source>
</evidence>
<dbReference type="InterPro" id="IPR029063">
    <property type="entry name" value="SAM-dependent_MTases_sf"/>
</dbReference>
<dbReference type="EMBL" id="JBHSZV010000038">
    <property type="protein sequence ID" value="MFC7063085.1"/>
    <property type="molecule type" value="Genomic_DNA"/>
</dbReference>
<dbReference type="EC" id="2.1.1.-" evidence="4"/>
<protein>
    <recommendedName>
        <fullName evidence="4">Uncharacterized methyltransferase ACFQIC_14745</fullName>
        <ecNumber evidence="4">2.1.1.-</ecNumber>
    </recommendedName>
</protein>
<feature type="binding site" evidence="4">
    <location>
        <position position="74"/>
    </location>
    <ligand>
        <name>S-adenosyl-L-methionine</name>
        <dbReference type="ChEBI" id="CHEBI:59789"/>
    </ligand>
</feature>
<dbReference type="InterPro" id="IPR023553">
    <property type="entry name" value="Uncharacterised_MeTfrase_YrrT"/>
</dbReference>
<organism evidence="6 7">
    <name type="scientific">Halobacillus seohaensis</name>
    <dbReference type="NCBI Taxonomy" id="447421"/>
    <lineage>
        <taxon>Bacteria</taxon>
        <taxon>Bacillati</taxon>
        <taxon>Bacillota</taxon>
        <taxon>Bacilli</taxon>
        <taxon>Bacillales</taxon>
        <taxon>Bacillaceae</taxon>
        <taxon>Halobacillus</taxon>
    </lineage>
</organism>
<comment type="similarity">
    <text evidence="4">Belongs to the methyltransferase superfamily. YrrT family.</text>
</comment>
<feature type="binding site" evidence="4">
    <location>
        <position position="96"/>
    </location>
    <ligand>
        <name>S-adenosyl-L-methionine</name>
        <dbReference type="ChEBI" id="CHEBI:59789"/>
    </ligand>
</feature>
<gene>
    <name evidence="6" type="ORF">ACFQIC_14745</name>
</gene>
<feature type="domain" description="Methyltransferase" evidence="5">
    <location>
        <begin position="49"/>
        <end position="139"/>
    </location>
</feature>
<dbReference type="SUPFAM" id="SSF53335">
    <property type="entry name" value="S-adenosyl-L-methionine-dependent methyltransferases"/>
    <property type="match status" value="1"/>
</dbReference>
<proteinExistence type="inferred from homology"/>
<reference evidence="7" key="1">
    <citation type="journal article" date="2019" name="Int. J. Syst. Evol. Microbiol.">
        <title>The Global Catalogue of Microorganisms (GCM) 10K type strain sequencing project: providing services to taxonomists for standard genome sequencing and annotation.</title>
        <authorList>
            <consortium name="The Broad Institute Genomics Platform"/>
            <consortium name="The Broad Institute Genome Sequencing Center for Infectious Disease"/>
            <person name="Wu L."/>
            <person name="Ma J."/>
        </authorList>
    </citation>
    <scope>NUCLEOTIDE SEQUENCE [LARGE SCALE GENOMIC DNA]</scope>
    <source>
        <strain evidence="7">CGMCC 4.1621</strain>
    </source>
</reference>
<keyword evidence="1 4" id="KW-0489">Methyltransferase</keyword>
<keyword evidence="2 4" id="KW-0808">Transferase</keyword>
<evidence type="ECO:0000259" key="5">
    <source>
        <dbReference type="Pfam" id="PF13649"/>
    </source>
</evidence>
<evidence type="ECO:0000313" key="6">
    <source>
        <dbReference type="EMBL" id="MFC7063085.1"/>
    </source>
</evidence>
<dbReference type="Pfam" id="PF13649">
    <property type="entry name" value="Methyltransf_25"/>
    <property type="match status" value="1"/>
</dbReference>
<dbReference type="Gene3D" id="3.40.50.150">
    <property type="entry name" value="Vaccinia Virus protein VP39"/>
    <property type="match status" value="1"/>
</dbReference>
<name>A0ABW2ELB2_9BACI</name>
<sequence length="213" mass="24553">MGVEFVDLFNEWASSYDDTVSGSDPEYKEVFEGYDKMLQELADLSVSPVLEFGVGTANLTKKIIAQNKVVVGIEPSEEMRRIANLKCPEAAIYAGDFIHFPALEMPIRSVVSSFAFHHLNDQEKRLVLKEYYDKLEIDGEIIFIDTLFRNEAYKNKLIQEAEQKGFLNLAQDLQTEYYSYQDDLEQMFLQLGFEVSFKQINKFAWLIQAKKGE</sequence>
<dbReference type="HAMAP" id="MF_02100">
    <property type="entry name" value="Methyltr_YrrT"/>
    <property type="match status" value="1"/>
</dbReference>
<evidence type="ECO:0000256" key="2">
    <source>
        <dbReference type="ARBA" id="ARBA00022679"/>
    </source>
</evidence>
<evidence type="ECO:0000256" key="3">
    <source>
        <dbReference type="ARBA" id="ARBA00022691"/>
    </source>
</evidence>